<proteinExistence type="predicted"/>
<accession>A0A0E9SH73</accession>
<reference evidence="1" key="2">
    <citation type="journal article" date="2015" name="Fish Shellfish Immunol.">
        <title>Early steps in the European eel (Anguilla anguilla)-Vibrio vulnificus interaction in the gills: Role of the RtxA13 toxin.</title>
        <authorList>
            <person name="Callol A."/>
            <person name="Pajuelo D."/>
            <person name="Ebbesson L."/>
            <person name="Teles M."/>
            <person name="MacKenzie S."/>
            <person name="Amaro C."/>
        </authorList>
    </citation>
    <scope>NUCLEOTIDE SEQUENCE</scope>
</reference>
<dbReference type="AlphaFoldDB" id="A0A0E9SH73"/>
<name>A0A0E9SH73_ANGAN</name>
<reference evidence="1" key="1">
    <citation type="submission" date="2014-11" db="EMBL/GenBank/DDBJ databases">
        <authorList>
            <person name="Amaro Gonzalez C."/>
        </authorList>
    </citation>
    <scope>NUCLEOTIDE SEQUENCE</scope>
</reference>
<sequence>MLSFTWAYCPQNRSYECSIGVLQRCKIQLQDVKVLP</sequence>
<dbReference type="EMBL" id="GBXM01068557">
    <property type="protein sequence ID" value="JAH40020.1"/>
    <property type="molecule type" value="Transcribed_RNA"/>
</dbReference>
<organism evidence="1">
    <name type="scientific">Anguilla anguilla</name>
    <name type="common">European freshwater eel</name>
    <name type="synonym">Muraena anguilla</name>
    <dbReference type="NCBI Taxonomy" id="7936"/>
    <lineage>
        <taxon>Eukaryota</taxon>
        <taxon>Metazoa</taxon>
        <taxon>Chordata</taxon>
        <taxon>Craniata</taxon>
        <taxon>Vertebrata</taxon>
        <taxon>Euteleostomi</taxon>
        <taxon>Actinopterygii</taxon>
        <taxon>Neopterygii</taxon>
        <taxon>Teleostei</taxon>
        <taxon>Anguilliformes</taxon>
        <taxon>Anguillidae</taxon>
        <taxon>Anguilla</taxon>
    </lineage>
</organism>
<protein>
    <submittedName>
        <fullName evidence="1">Uncharacterized protein</fullName>
    </submittedName>
</protein>
<evidence type="ECO:0000313" key="1">
    <source>
        <dbReference type="EMBL" id="JAH40020.1"/>
    </source>
</evidence>